<proteinExistence type="inferred from homology"/>
<evidence type="ECO:0000313" key="5">
    <source>
        <dbReference type="EMBL" id="SEQ71926.1"/>
    </source>
</evidence>
<dbReference type="EMBL" id="FOFU01000009">
    <property type="protein sequence ID" value="SEQ71926.1"/>
    <property type="molecule type" value="Genomic_DNA"/>
</dbReference>
<dbReference type="HAMAP" id="MF_01185">
    <property type="entry name" value="FliW"/>
    <property type="match status" value="1"/>
</dbReference>
<dbReference type="GO" id="GO:0006417">
    <property type="term" value="P:regulation of translation"/>
    <property type="evidence" value="ECO:0007669"/>
    <property type="project" value="UniProtKB-KW"/>
</dbReference>
<accession>A0A1H9IBK8</accession>
<evidence type="ECO:0000256" key="4">
    <source>
        <dbReference type="HAMAP-Rule" id="MF_01185"/>
    </source>
</evidence>
<dbReference type="STRING" id="163.SAMN04487775_10258"/>
<keyword evidence="1 4" id="KW-0963">Cytoplasm</keyword>
<keyword evidence="6" id="KW-1185">Reference proteome</keyword>
<name>A0A1H9IBK8_9SPIR</name>
<sequence length="147" mass="16579">MEIVTKAHGKIEITEDRLITIPEGLFGFEEYTKYALVDSDYEPFLWLQSCEDPNLAFLIVDPFLICNEYETDIDDASLKKIGITKPEDIIIMTIVTVPHDGSSITANFQGPLVINKKNHQCMQAILSDNRWSTKVDIVQTLNQKGGC</sequence>
<evidence type="ECO:0000256" key="2">
    <source>
        <dbReference type="ARBA" id="ARBA00022795"/>
    </source>
</evidence>
<gene>
    <name evidence="4" type="primary">fliW</name>
    <name evidence="5" type="ORF">SAMN04487977_10953</name>
</gene>
<dbReference type="OrthoDB" id="9801235at2"/>
<dbReference type="InterPro" id="IPR003775">
    <property type="entry name" value="Flagellar_assembly_factor_FliW"/>
</dbReference>
<dbReference type="PANTHER" id="PTHR39190">
    <property type="entry name" value="FLAGELLAR ASSEMBLY FACTOR FLIW"/>
    <property type="match status" value="1"/>
</dbReference>
<keyword evidence="4" id="KW-0143">Chaperone</keyword>
<evidence type="ECO:0000256" key="3">
    <source>
        <dbReference type="ARBA" id="ARBA00022845"/>
    </source>
</evidence>
<keyword evidence="2 4" id="KW-1005">Bacterial flagellum biogenesis</keyword>
<comment type="subcellular location">
    <subcellularLocation>
        <location evidence="4">Cytoplasm</location>
    </subcellularLocation>
</comment>
<protein>
    <recommendedName>
        <fullName evidence="4">Flagellar assembly factor FliW</fullName>
    </recommendedName>
</protein>
<dbReference type="Proteomes" id="UP000182360">
    <property type="component" value="Unassembled WGS sequence"/>
</dbReference>
<evidence type="ECO:0000313" key="6">
    <source>
        <dbReference type="Proteomes" id="UP000182360"/>
    </source>
</evidence>
<keyword evidence="5" id="KW-0282">Flagellum</keyword>
<dbReference type="NCBIfam" id="NF009793">
    <property type="entry name" value="PRK13285.1-1"/>
    <property type="match status" value="1"/>
</dbReference>
<dbReference type="PANTHER" id="PTHR39190:SF1">
    <property type="entry name" value="FLAGELLAR ASSEMBLY FACTOR FLIW"/>
    <property type="match status" value="1"/>
</dbReference>
<evidence type="ECO:0000256" key="1">
    <source>
        <dbReference type="ARBA" id="ARBA00022490"/>
    </source>
</evidence>
<dbReference type="eggNOG" id="COG1699">
    <property type="taxonomic scope" value="Bacteria"/>
</dbReference>
<comment type="function">
    <text evidence="4">Acts as an anti-CsrA protein, binds CsrA and prevents it from repressing translation of its target genes, one of which is flagellin. Binds to flagellin and participates in the assembly of the flagellum.</text>
</comment>
<reference evidence="5 6" key="1">
    <citation type="submission" date="2016-10" db="EMBL/GenBank/DDBJ databases">
        <authorList>
            <person name="de Groot N.N."/>
        </authorList>
    </citation>
    <scope>NUCLEOTIDE SEQUENCE [LARGE SCALE GENOMIC DNA]</scope>
    <source>
        <strain evidence="5 6">B25</strain>
    </source>
</reference>
<dbReference type="Gene3D" id="2.30.290.10">
    <property type="entry name" value="BH3618-like"/>
    <property type="match status" value="1"/>
</dbReference>
<dbReference type="InterPro" id="IPR024046">
    <property type="entry name" value="Flagellar_assmbl_FliW_dom_sf"/>
</dbReference>
<dbReference type="Pfam" id="PF02623">
    <property type="entry name" value="FliW"/>
    <property type="match status" value="1"/>
</dbReference>
<comment type="similarity">
    <text evidence="4">Belongs to the FliW family.</text>
</comment>
<organism evidence="5 6">
    <name type="scientific">Treponema bryantii</name>
    <dbReference type="NCBI Taxonomy" id="163"/>
    <lineage>
        <taxon>Bacteria</taxon>
        <taxon>Pseudomonadati</taxon>
        <taxon>Spirochaetota</taxon>
        <taxon>Spirochaetia</taxon>
        <taxon>Spirochaetales</taxon>
        <taxon>Treponemataceae</taxon>
        <taxon>Treponema</taxon>
    </lineage>
</organism>
<keyword evidence="5" id="KW-0969">Cilium</keyword>
<keyword evidence="5" id="KW-0966">Cell projection</keyword>
<dbReference type="RefSeq" id="WP_074644822.1">
    <property type="nucleotide sequence ID" value="NZ_FOFU01000009.1"/>
</dbReference>
<dbReference type="GO" id="GO:0005737">
    <property type="term" value="C:cytoplasm"/>
    <property type="evidence" value="ECO:0007669"/>
    <property type="project" value="UniProtKB-SubCell"/>
</dbReference>
<keyword evidence="3 4" id="KW-0810">Translation regulation</keyword>
<dbReference type="AlphaFoldDB" id="A0A1H9IBK8"/>
<comment type="subunit">
    <text evidence="4">Interacts with translational regulator CsrA and flagellin(s).</text>
</comment>
<dbReference type="SUPFAM" id="SSF141457">
    <property type="entry name" value="BH3618-like"/>
    <property type="match status" value="1"/>
</dbReference>
<dbReference type="GO" id="GO:0044780">
    <property type="term" value="P:bacterial-type flagellum assembly"/>
    <property type="evidence" value="ECO:0007669"/>
    <property type="project" value="UniProtKB-UniRule"/>
</dbReference>